<evidence type="ECO:0000313" key="2">
    <source>
        <dbReference type="EMBL" id="RAP36666.1"/>
    </source>
</evidence>
<keyword evidence="1" id="KW-0472">Membrane</keyword>
<sequence>MLDDNLEYRVLCKKSGVNSDSPWLLQEFDKNDRKDYRDFIPWDGFLTFKVNDLLYSYSTDINNTIINSEETDCNTELVRQGGSILGRLQPIGCYAEKSNSENEDFVYSMFGSKRPIEHFGLNIKKNKNSNDKAKCQLRGWMSFTEETGNAHISVYLSLTPQQFDSMADLIKSKHIDLLELTLHNPPGFYSERASSGENYIKILMDSKEHKFGQDSEINPPCLGYVNDFNIKIIQRHYWIEPDEEEQHEVEKEEVIETQQDLENLLPRFERIEAVLGFPLWVILVMFCILFFKFIFLQ</sequence>
<name>A0A364LJI6_9GAMM</name>
<evidence type="ECO:0000313" key="3">
    <source>
        <dbReference type="Proteomes" id="UP000249458"/>
    </source>
</evidence>
<dbReference type="EMBL" id="MVJN01000005">
    <property type="protein sequence ID" value="RAP36666.1"/>
    <property type="molecule type" value="Genomic_DNA"/>
</dbReference>
<comment type="caution">
    <text evidence="2">The sequence shown here is derived from an EMBL/GenBank/DDBJ whole genome shotgun (WGS) entry which is preliminary data.</text>
</comment>
<gene>
    <name evidence="2" type="ORF">B1207_07640</name>
</gene>
<proteinExistence type="predicted"/>
<keyword evidence="1" id="KW-0812">Transmembrane</keyword>
<accession>A0A364LJI6</accession>
<organism evidence="2 3">
    <name type="scientific">Legionella quinlivanii</name>
    <dbReference type="NCBI Taxonomy" id="45073"/>
    <lineage>
        <taxon>Bacteria</taxon>
        <taxon>Pseudomonadati</taxon>
        <taxon>Pseudomonadota</taxon>
        <taxon>Gammaproteobacteria</taxon>
        <taxon>Legionellales</taxon>
        <taxon>Legionellaceae</taxon>
        <taxon>Legionella</taxon>
    </lineage>
</organism>
<reference evidence="2 3" key="1">
    <citation type="submission" date="2017-02" db="EMBL/GenBank/DDBJ databases">
        <title>Legionella quilivanii strain from human: case report and whole genome sequencing analysis.</title>
        <authorList>
            <person name="Lalancette C."/>
            <person name="Leduc J.-M."/>
            <person name="Levesque S."/>
            <person name="Fournier E."/>
            <person name="Saoud J."/>
            <person name="Faucher S.P."/>
            <person name="Bernard K."/>
            <person name="Martineau C."/>
            <person name="Longtin J."/>
        </authorList>
    </citation>
    <scope>NUCLEOTIDE SEQUENCE [LARGE SCALE GENOMIC DNA]</scope>
    <source>
        <strain evidence="2 3">ID143958</strain>
    </source>
</reference>
<evidence type="ECO:0000256" key="1">
    <source>
        <dbReference type="SAM" id="Phobius"/>
    </source>
</evidence>
<keyword evidence="1" id="KW-1133">Transmembrane helix</keyword>
<protein>
    <submittedName>
        <fullName evidence="2">Uncharacterized protein</fullName>
    </submittedName>
</protein>
<dbReference type="AlphaFoldDB" id="A0A364LJI6"/>
<feature type="transmembrane region" description="Helical" evidence="1">
    <location>
        <begin position="273"/>
        <end position="295"/>
    </location>
</feature>
<dbReference type="Proteomes" id="UP000249458">
    <property type="component" value="Unassembled WGS sequence"/>
</dbReference>